<proteinExistence type="predicted"/>
<accession>A0A9E7MQB7</accession>
<reference evidence="1" key="1">
    <citation type="submission" date="2022-05" db="EMBL/GenBank/DDBJ databases">
        <authorList>
            <person name="Friedrich I."/>
            <person name="Poehlein A."/>
            <person name="Schneider D."/>
            <person name="Hertel R."/>
            <person name="Daniel R."/>
        </authorList>
    </citation>
    <scope>NUCLEOTIDE SEQUENCE</scope>
</reference>
<dbReference type="EMBL" id="ON529852">
    <property type="protein sequence ID" value="USN14177.1"/>
    <property type="molecule type" value="Genomic_DNA"/>
</dbReference>
<keyword evidence="2" id="KW-1185">Reference proteome</keyword>
<evidence type="ECO:0000313" key="1">
    <source>
        <dbReference type="EMBL" id="USN14177.1"/>
    </source>
</evidence>
<sequence>MSNPVVLIVEETIQRAYKLDLDDPAHVELVDRVLNNPLERPAVFAFERHTPPALLDKRALKGNRTPWISATNTKGHQVRLDPVAEHAVNSMMTLLHVDEKGKAYHQVKVKRTTVERGPVKS</sequence>
<dbReference type="Proteomes" id="UP001056685">
    <property type="component" value="Segment"/>
</dbReference>
<name>A0A9E7MQB7_9CAUD</name>
<gene>
    <name evidence="1" type="ORF">KABACHOK_03410</name>
</gene>
<protein>
    <submittedName>
        <fullName evidence="1">Uncharacterized protein</fullName>
    </submittedName>
</protein>
<organism evidence="1 2">
    <name type="scientific">Brevundimonas phage vB_BpoS-Kabachok</name>
    <dbReference type="NCBI Taxonomy" id="2948600"/>
    <lineage>
        <taxon>Viruses</taxon>
        <taxon>Duplodnaviria</taxon>
        <taxon>Heunggongvirae</taxon>
        <taxon>Uroviricota</taxon>
        <taxon>Caudoviricetes</taxon>
        <taxon>Jeanschmidtviridae</taxon>
        <taxon>Marchewkavirus</taxon>
        <taxon>Marchewkavirus kabachok</taxon>
    </lineage>
</organism>
<evidence type="ECO:0000313" key="2">
    <source>
        <dbReference type="Proteomes" id="UP001056685"/>
    </source>
</evidence>